<evidence type="ECO:0000313" key="2">
    <source>
        <dbReference type="Proteomes" id="UP000321258"/>
    </source>
</evidence>
<proteinExistence type="predicted"/>
<dbReference type="EMBL" id="BJZT01000066">
    <property type="protein sequence ID" value="GEP01897.1"/>
    <property type="molecule type" value="Genomic_DNA"/>
</dbReference>
<gene>
    <name evidence="1" type="ORF">MHA02_42840</name>
</gene>
<dbReference type="AlphaFoldDB" id="A0A512IW05"/>
<evidence type="ECO:0000313" key="1">
    <source>
        <dbReference type="EMBL" id="GEP01897.1"/>
    </source>
</evidence>
<comment type="caution">
    <text evidence="1">The sequence shown here is derived from an EMBL/GenBank/DDBJ whole genome shotgun (WGS) entry which is preliminary data.</text>
</comment>
<organism evidence="1 2">
    <name type="scientific">Methylobacterium haplocladii</name>
    <dbReference type="NCBI Taxonomy" id="1176176"/>
    <lineage>
        <taxon>Bacteria</taxon>
        <taxon>Pseudomonadati</taxon>
        <taxon>Pseudomonadota</taxon>
        <taxon>Alphaproteobacteria</taxon>
        <taxon>Hyphomicrobiales</taxon>
        <taxon>Methylobacteriaceae</taxon>
        <taxon>Methylobacterium</taxon>
    </lineage>
</organism>
<keyword evidence="2" id="KW-1185">Reference proteome</keyword>
<protein>
    <submittedName>
        <fullName evidence="1">Uncharacterized protein</fullName>
    </submittedName>
</protein>
<sequence length="74" mass="8017">MTAKARVTGPPAATIRPLEKLAGNKPALPVVLRNKDVRVLWAWLAIFVSRGRGWSGPFKSTTSCSARQLLTLST</sequence>
<dbReference type="Proteomes" id="UP000321258">
    <property type="component" value="Unassembled WGS sequence"/>
</dbReference>
<reference evidence="1 2" key="1">
    <citation type="submission" date="2019-07" db="EMBL/GenBank/DDBJ databases">
        <title>Whole genome shotgun sequence of Methylobacterium haplocladii NBRC 107714.</title>
        <authorList>
            <person name="Hosoyama A."/>
            <person name="Uohara A."/>
            <person name="Ohji S."/>
            <person name="Ichikawa N."/>
        </authorList>
    </citation>
    <scope>NUCLEOTIDE SEQUENCE [LARGE SCALE GENOMIC DNA]</scope>
    <source>
        <strain evidence="1 2">NBRC 107714</strain>
    </source>
</reference>
<accession>A0A512IW05</accession>
<name>A0A512IW05_9HYPH</name>